<protein>
    <recommendedName>
        <fullName evidence="1">Reverse transcriptase/retrotransposon-derived protein RNase H-like domain-containing protein</fullName>
    </recommendedName>
</protein>
<reference evidence="3" key="2">
    <citation type="submission" date="2015-01" db="EMBL/GenBank/DDBJ databases">
        <title>Evolutionary Origins and Diversification of the Mycorrhizal Mutualists.</title>
        <authorList>
            <consortium name="DOE Joint Genome Institute"/>
            <consortium name="Mycorrhizal Genomics Consortium"/>
            <person name="Kohler A."/>
            <person name="Kuo A."/>
            <person name="Nagy L.G."/>
            <person name="Floudas D."/>
            <person name="Copeland A."/>
            <person name="Barry K.W."/>
            <person name="Cichocki N."/>
            <person name="Veneault-Fourrey C."/>
            <person name="LaButti K."/>
            <person name="Lindquist E.A."/>
            <person name="Lipzen A."/>
            <person name="Lundell T."/>
            <person name="Morin E."/>
            <person name="Murat C."/>
            <person name="Riley R."/>
            <person name="Ohm R."/>
            <person name="Sun H."/>
            <person name="Tunlid A."/>
            <person name="Henrissat B."/>
            <person name="Grigoriev I.V."/>
            <person name="Hibbett D.S."/>
            <person name="Martin F."/>
        </authorList>
    </citation>
    <scope>NUCLEOTIDE SEQUENCE [LARGE SCALE GENOMIC DNA]</scope>
    <source>
        <strain evidence="3">441</strain>
    </source>
</reference>
<dbReference type="Pfam" id="PF17919">
    <property type="entry name" value="RT_RNaseH_2"/>
    <property type="match status" value="1"/>
</dbReference>
<dbReference type="SUPFAM" id="SSF56672">
    <property type="entry name" value="DNA/RNA polymerases"/>
    <property type="match status" value="1"/>
</dbReference>
<keyword evidence="3" id="KW-1185">Reference proteome</keyword>
<evidence type="ECO:0000259" key="1">
    <source>
        <dbReference type="Pfam" id="PF17919"/>
    </source>
</evidence>
<reference evidence="2 3" key="1">
    <citation type="submission" date="2014-04" db="EMBL/GenBank/DDBJ databases">
        <authorList>
            <consortium name="DOE Joint Genome Institute"/>
            <person name="Kuo A."/>
            <person name="Kohler A."/>
            <person name="Costa M.D."/>
            <person name="Nagy L.G."/>
            <person name="Floudas D."/>
            <person name="Copeland A."/>
            <person name="Barry K.W."/>
            <person name="Cichocki N."/>
            <person name="Veneault-Fourrey C."/>
            <person name="LaButti K."/>
            <person name="Lindquist E.A."/>
            <person name="Lipzen A."/>
            <person name="Lundell T."/>
            <person name="Morin E."/>
            <person name="Murat C."/>
            <person name="Sun H."/>
            <person name="Tunlid A."/>
            <person name="Henrissat B."/>
            <person name="Grigoriev I.V."/>
            <person name="Hibbett D.S."/>
            <person name="Martin F."/>
            <person name="Nordberg H.P."/>
            <person name="Cantor M.N."/>
            <person name="Hua S.X."/>
        </authorList>
    </citation>
    <scope>NUCLEOTIDE SEQUENCE [LARGE SCALE GENOMIC DNA]</scope>
    <source>
        <strain evidence="2 3">441</strain>
    </source>
</reference>
<proteinExistence type="predicted"/>
<gene>
    <name evidence="2" type="ORF">PISMIDRAFT_11249</name>
</gene>
<evidence type="ECO:0000313" key="3">
    <source>
        <dbReference type="Proteomes" id="UP000054018"/>
    </source>
</evidence>
<accession>A0A0C9Z1V8</accession>
<evidence type="ECO:0000313" key="2">
    <source>
        <dbReference type="EMBL" id="KIK22991.1"/>
    </source>
</evidence>
<dbReference type="STRING" id="765257.A0A0C9Z1V8"/>
<dbReference type="Proteomes" id="UP000054018">
    <property type="component" value="Unassembled WGS sequence"/>
</dbReference>
<dbReference type="HOGENOM" id="CLU_129636_0_0_1"/>
<dbReference type="AlphaFoldDB" id="A0A0C9Z1V8"/>
<dbReference type="InterPro" id="IPR043502">
    <property type="entry name" value="DNA/RNA_pol_sf"/>
</dbReference>
<dbReference type="OrthoDB" id="2691655at2759"/>
<feature type="domain" description="Reverse transcriptase/retrotransposon-derived protein RNase H-like" evidence="1">
    <location>
        <begin position="11"/>
        <end position="83"/>
    </location>
</feature>
<name>A0A0C9Z1V8_9AGAM</name>
<dbReference type="InterPro" id="IPR041577">
    <property type="entry name" value="RT_RNaseH_2"/>
</dbReference>
<organism evidence="2 3">
    <name type="scientific">Pisolithus microcarpus 441</name>
    <dbReference type="NCBI Taxonomy" id="765257"/>
    <lineage>
        <taxon>Eukaryota</taxon>
        <taxon>Fungi</taxon>
        <taxon>Dikarya</taxon>
        <taxon>Basidiomycota</taxon>
        <taxon>Agaricomycotina</taxon>
        <taxon>Agaricomycetes</taxon>
        <taxon>Agaricomycetidae</taxon>
        <taxon>Boletales</taxon>
        <taxon>Sclerodermatineae</taxon>
        <taxon>Pisolithaceae</taxon>
        <taxon>Pisolithus</taxon>
    </lineage>
</organism>
<dbReference type="EMBL" id="KN833732">
    <property type="protein sequence ID" value="KIK22991.1"/>
    <property type="molecule type" value="Genomic_DNA"/>
</dbReference>
<sequence>MKKGTAFRFEVEHEEAMDDLKNALMHSLALWPINYKSGHRVILAVDTSNIAVSYLLLPISEDGKWYPSRYGSIALNEQENIWNHIFGVKDLAVEVNAKYIKGMINNPDLQLNVSINHWIAGILLFEFELIHVPAEQHKGLDGLSRQPRANEDLDEDDDYEDWIDKAGAFMIEALNLH</sequence>